<dbReference type="Proteomes" id="UP000008549">
    <property type="component" value="Unassembled WGS sequence"/>
</dbReference>
<accession>A8WPE4</accession>
<evidence type="ECO:0000313" key="3">
    <source>
        <dbReference type="Proteomes" id="UP000008549"/>
    </source>
</evidence>
<organism evidence="2 3">
    <name type="scientific">Caenorhabditis briggsae</name>
    <dbReference type="NCBI Taxonomy" id="6238"/>
    <lineage>
        <taxon>Eukaryota</taxon>
        <taxon>Metazoa</taxon>
        <taxon>Ecdysozoa</taxon>
        <taxon>Nematoda</taxon>
        <taxon>Chromadorea</taxon>
        <taxon>Rhabditida</taxon>
        <taxon>Rhabditina</taxon>
        <taxon>Rhabditomorpha</taxon>
        <taxon>Rhabditoidea</taxon>
        <taxon>Rhabditidae</taxon>
        <taxon>Peloderinae</taxon>
        <taxon>Caenorhabditis</taxon>
    </lineage>
</organism>
<proteinExistence type="predicted"/>
<reference evidence="2 3" key="1">
    <citation type="journal article" date="2003" name="PLoS Biol.">
        <title>The genome sequence of Caenorhabditis briggsae: a platform for comparative genomics.</title>
        <authorList>
            <person name="Stein L.D."/>
            <person name="Bao Z."/>
            <person name="Blasiar D."/>
            <person name="Blumenthal T."/>
            <person name="Brent M.R."/>
            <person name="Chen N."/>
            <person name="Chinwalla A."/>
            <person name="Clarke L."/>
            <person name="Clee C."/>
            <person name="Coghlan A."/>
            <person name="Coulson A."/>
            <person name="D'Eustachio P."/>
            <person name="Fitch D.H."/>
            <person name="Fulton L.A."/>
            <person name="Fulton R.E."/>
            <person name="Griffiths-Jones S."/>
            <person name="Harris T.W."/>
            <person name="Hillier L.W."/>
            <person name="Kamath R."/>
            <person name="Kuwabara P.E."/>
            <person name="Mardis E.R."/>
            <person name="Marra M.A."/>
            <person name="Miner T.L."/>
            <person name="Minx P."/>
            <person name="Mullikin J.C."/>
            <person name="Plumb R.W."/>
            <person name="Rogers J."/>
            <person name="Schein J.E."/>
            <person name="Sohrmann M."/>
            <person name="Spieth J."/>
            <person name="Stajich J.E."/>
            <person name="Wei C."/>
            <person name="Willey D."/>
            <person name="Wilson R.K."/>
            <person name="Durbin R."/>
            <person name="Waterston R.H."/>
        </authorList>
    </citation>
    <scope>NUCLEOTIDE SEQUENCE [LARGE SCALE GENOMIC DNA]</scope>
    <source>
        <strain evidence="2 3">AF16</strain>
    </source>
</reference>
<sequence length="330" mass="38525">MKIQILLLLCYFSVTFSSRPLELEFVCNSYQECSEEKTQLVQICNQQNRQKWDQKCVQKMKNDFDGISKYEELIKMETRSCIDLDLKEMNISFIGNKDKNRFCASYLFNLPDTNGDCALRIARAQNRCDALRRCCEPAVRCEQQTMYSENGRTLSGLQEEVEIKMAECAQHEELRPHPEPQPSKVDKSIKKQRKIKIIESPPFSLCLKYLQCQKDAHQMRVNCSKASNPHTLDGLDSDDISDSTWQNCKKSLEEDYYLMNQRRQEAFAYLDKCVPIANVTREFMITDRICRASTLKDRKPRKEAINCHFEVSRKRKECALLRDCCVQADV</sequence>
<evidence type="ECO:0000313" key="4">
    <source>
        <dbReference type="WormBase" id="CBG00884"/>
    </source>
</evidence>
<keyword evidence="3" id="KW-1185">Reference proteome</keyword>
<dbReference type="KEGG" id="cbr:CBG_00884"/>
<keyword evidence="1" id="KW-0732">Signal</keyword>
<evidence type="ECO:0000256" key="1">
    <source>
        <dbReference type="SAM" id="SignalP"/>
    </source>
</evidence>
<reference evidence="2 3" key="2">
    <citation type="journal article" date="2011" name="PLoS Genet.">
        <title>Caenorhabditis briggsae recombinant inbred line genotypes reveal inter-strain incompatibility and the evolution of recombination.</title>
        <authorList>
            <person name="Ross J.A."/>
            <person name="Koboldt D.C."/>
            <person name="Staisch J.E."/>
            <person name="Chamberlin H.M."/>
            <person name="Gupta B.P."/>
            <person name="Miller R.D."/>
            <person name="Baird S.E."/>
            <person name="Haag E.S."/>
        </authorList>
    </citation>
    <scope>NUCLEOTIDE SEQUENCE [LARGE SCALE GENOMIC DNA]</scope>
    <source>
        <strain evidence="2 3">AF16</strain>
    </source>
</reference>
<dbReference type="OMA" id="RRCCEPA"/>
<dbReference type="InParanoid" id="A8WPE4"/>
<dbReference type="WormBase" id="CBG00884">
    <property type="protein sequence ID" value="CBP46288"/>
    <property type="gene ID" value="WBGene00024203"/>
</dbReference>
<dbReference type="RefSeq" id="XP_045091719.1">
    <property type="nucleotide sequence ID" value="XM_045241698.1"/>
</dbReference>
<protein>
    <submittedName>
        <fullName evidence="2">Protein CBG00884</fullName>
    </submittedName>
</protein>
<feature type="chain" id="PRO_5002731248" evidence="1">
    <location>
        <begin position="18"/>
        <end position="330"/>
    </location>
</feature>
<dbReference type="HOGENOM" id="CLU_842601_0_0_1"/>
<dbReference type="EMBL" id="HE600951">
    <property type="protein sequence ID" value="CAP22351.2"/>
    <property type="molecule type" value="Genomic_DNA"/>
</dbReference>
<feature type="signal peptide" evidence="1">
    <location>
        <begin position="1"/>
        <end position="17"/>
    </location>
</feature>
<dbReference type="FunCoup" id="A8WPE4">
    <property type="interactions" value="303"/>
</dbReference>
<dbReference type="CTD" id="8573283"/>
<name>A8WPE4_CAEBR</name>
<evidence type="ECO:0000313" key="2">
    <source>
        <dbReference type="EMBL" id="CAP22351.2"/>
    </source>
</evidence>
<dbReference type="eggNOG" id="ENOG502TGKB">
    <property type="taxonomic scope" value="Eukaryota"/>
</dbReference>
<dbReference type="GeneID" id="8573283"/>
<dbReference type="AlphaFoldDB" id="A8WPE4"/>
<gene>
    <name evidence="2 4" type="ORF">CBG00884</name>
    <name evidence="2" type="ORF">CBG_00884</name>
</gene>